<dbReference type="eggNOG" id="KOG3159">
    <property type="taxonomic scope" value="Eukaryota"/>
</dbReference>
<reference evidence="7 8" key="1">
    <citation type="journal article" date="2011" name="Proc. Natl. Acad. Sci. U.S.A.">
        <title>Evolutionary erosion of yeast sex chromosomes by mating-type switching accidents.</title>
        <authorList>
            <person name="Gordon J.L."/>
            <person name="Armisen D."/>
            <person name="Proux-Wera E."/>
            <person name="Oheigeartaigh S.S."/>
            <person name="Byrne K.P."/>
            <person name="Wolfe K.H."/>
        </authorList>
    </citation>
    <scope>NUCLEOTIDE SEQUENCE [LARGE SCALE GENOMIC DNA]</scope>
    <source>
        <strain evidence="8">ATCC 10662 / CBS 1146 / NBRC 0425 / NCYC 2629 / NRRL Y-866</strain>
    </source>
</reference>
<evidence type="ECO:0000313" key="7">
    <source>
        <dbReference type="EMBL" id="CCE91799.1"/>
    </source>
</evidence>
<dbReference type="OrthoDB" id="201621at2759"/>
<feature type="compositionally biased region" description="Basic and acidic residues" evidence="5">
    <location>
        <begin position="62"/>
        <end position="71"/>
    </location>
</feature>
<dbReference type="FunCoup" id="G8ZT55">
    <property type="interactions" value="276"/>
</dbReference>
<dbReference type="InterPro" id="IPR045864">
    <property type="entry name" value="aa-tRNA-synth_II/BPL/LPL"/>
</dbReference>
<dbReference type="GeneID" id="11502234"/>
<evidence type="ECO:0000259" key="6">
    <source>
        <dbReference type="PROSITE" id="PS51733"/>
    </source>
</evidence>
<dbReference type="PROSITE" id="PS51733">
    <property type="entry name" value="BPL_LPL_CATALYTIC"/>
    <property type="match status" value="1"/>
</dbReference>
<dbReference type="EMBL" id="HE616745">
    <property type="protein sequence ID" value="CCE91799.1"/>
    <property type="molecule type" value="Genomic_DNA"/>
</dbReference>
<dbReference type="InterPro" id="IPR004562">
    <property type="entry name" value="LipoylTrfase_LipoateP_Ligase"/>
</dbReference>
<dbReference type="SUPFAM" id="SSF55681">
    <property type="entry name" value="Class II aaRS and biotin synthetases"/>
    <property type="match status" value="1"/>
</dbReference>
<accession>G8ZT55</accession>
<dbReference type="KEGG" id="tdl:TDEL_0D02150"/>
<feature type="domain" description="BPL/LPL catalytic" evidence="6">
    <location>
        <begin position="144"/>
        <end position="328"/>
    </location>
</feature>
<dbReference type="Pfam" id="PF21948">
    <property type="entry name" value="LplA-B_cat"/>
    <property type="match status" value="1"/>
</dbReference>
<proteinExistence type="inferred from homology"/>
<evidence type="ECO:0000256" key="2">
    <source>
        <dbReference type="ARBA" id="ARBA00005085"/>
    </source>
</evidence>
<dbReference type="GO" id="GO:0005739">
    <property type="term" value="C:mitochondrion"/>
    <property type="evidence" value="ECO:0007669"/>
    <property type="project" value="EnsemblFungi"/>
</dbReference>
<gene>
    <name evidence="7" type="primary">TDEL0D02150</name>
    <name evidence="7" type="ORF">TDEL_0D02150</name>
</gene>
<dbReference type="PANTHER" id="PTHR12561:SF3">
    <property type="entry name" value="LIPOYLTRANSFERASE 1, MITOCHONDRIAL"/>
    <property type="match status" value="1"/>
</dbReference>
<dbReference type="HOGENOM" id="CLU_022986_2_0_1"/>
<comment type="pathway">
    <text evidence="2">Protein modification; protein lipoylation via exogenous pathway; protein N(6)-(lipoyl)lysine from lipoate: step 2/2.</text>
</comment>
<dbReference type="NCBIfam" id="TIGR00545">
    <property type="entry name" value="lipoyltrans"/>
    <property type="match status" value="1"/>
</dbReference>
<organism evidence="7 8">
    <name type="scientific">Torulaspora delbrueckii</name>
    <name type="common">Yeast</name>
    <name type="synonym">Candida colliculosa</name>
    <dbReference type="NCBI Taxonomy" id="4950"/>
    <lineage>
        <taxon>Eukaryota</taxon>
        <taxon>Fungi</taxon>
        <taxon>Dikarya</taxon>
        <taxon>Ascomycota</taxon>
        <taxon>Saccharomycotina</taxon>
        <taxon>Saccharomycetes</taxon>
        <taxon>Saccharomycetales</taxon>
        <taxon>Saccharomycetaceae</taxon>
        <taxon>Torulaspora</taxon>
    </lineage>
</organism>
<dbReference type="InParanoid" id="G8ZT55"/>
<dbReference type="GO" id="GO:0009249">
    <property type="term" value="P:protein lipoylation"/>
    <property type="evidence" value="ECO:0007669"/>
    <property type="project" value="EnsemblFungi"/>
</dbReference>
<evidence type="ECO:0000256" key="1">
    <source>
        <dbReference type="ARBA" id="ARBA00003253"/>
    </source>
</evidence>
<dbReference type="Gene3D" id="3.30.930.10">
    <property type="entry name" value="Bira Bifunctional Protein, Domain 2"/>
    <property type="match status" value="1"/>
</dbReference>
<evidence type="ECO:0000313" key="8">
    <source>
        <dbReference type="Proteomes" id="UP000005627"/>
    </source>
</evidence>
<comment type="function">
    <text evidence="1">Catalyzes both the ATP-dependent activation of exogenously supplied lipoate to lipoyl-AMP and the transfer of the activated lipoyl onto the lipoyl domains of lipoate-dependent enzymes.</text>
</comment>
<keyword evidence="8" id="KW-1185">Reference proteome</keyword>
<dbReference type="PANTHER" id="PTHR12561">
    <property type="entry name" value="LIPOATE-PROTEIN LIGASE"/>
    <property type="match status" value="1"/>
</dbReference>
<dbReference type="Proteomes" id="UP000005627">
    <property type="component" value="Chromosome 4"/>
</dbReference>
<evidence type="ECO:0000256" key="3">
    <source>
        <dbReference type="ARBA" id="ARBA00008242"/>
    </source>
</evidence>
<dbReference type="InterPro" id="IPR004143">
    <property type="entry name" value="BPL_LPL_catalytic"/>
</dbReference>
<dbReference type="STRING" id="1076872.G8ZT55"/>
<comment type="similarity">
    <text evidence="3">Belongs to the LplA family.</text>
</comment>
<evidence type="ECO:0000256" key="4">
    <source>
        <dbReference type="ARBA" id="ARBA00015925"/>
    </source>
</evidence>
<dbReference type="RefSeq" id="XP_003681010.1">
    <property type="nucleotide sequence ID" value="XM_003680962.1"/>
</dbReference>
<feature type="region of interest" description="Disordered" evidence="5">
    <location>
        <begin position="62"/>
        <end position="82"/>
    </location>
</feature>
<dbReference type="GO" id="GO:0017118">
    <property type="term" value="F:lipoyltransferase activity"/>
    <property type="evidence" value="ECO:0007669"/>
    <property type="project" value="TreeGrafter"/>
</dbReference>
<dbReference type="CDD" id="cd16443">
    <property type="entry name" value="LplA"/>
    <property type="match status" value="1"/>
</dbReference>
<sequence>MEVLGKRLITPVIRFRVQAFSFSRYIYSRSYSQQSPFDLEDEDEKFKDINQMYVEMFTDNDDTKLTSKNEGSKQPSSDLDELNDDMNDLLNVGYHKLTTTELEEKVKAPGRFILQSLSNNPYYNLAIESYVFSHTPVEQNVRTAFDSQRLLFYVNRDCVVIGKNQNVWRELHVNAVQERGYELMRRFSGGGTVVHDQGNVNYSFITSREEFRREYFNQLIVASLKASHPNLDLKLNGRGDIALGDRKVSGSAYKISRGKSYHHGTMLIRSNLDQFHGLLKPDSLKGITWKCNSVDSVRSAVENVPLDSTQQFIDVCADGFKQRFKTQEGDEIPIYYCDEDMTMNDEIKNYMSTLCSDEWKYMSGPRFEVRLESSGHSIAVEKGVIVESSIPTIIGTSFLDFTRNLSQFDDIDPELIL</sequence>
<dbReference type="UniPathway" id="UPA00537">
    <property type="reaction ID" value="UER00595"/>
</dbReference>
<evidence type="ECO:0000256" key="5">
    <source>
        <dbReference type="SAM" id="MobiDB-lite"/>
    </source>
</evidence>
<protein>
    <recommendedName>
        <fullName evidence="4">Putative lipoate-protein ligase A</fullName>
    </recommendedName>
</protein>
<name>G8ZT55_TORDE</name>
<dbReference type="AlphaFoldDB" id="G8ZT55"/>